<reference evidence="1 2" key="1">
    <citation type="submission" date="2020-08" db="EMBL/GenBank/DDBJ databases">
        <title>Sequencing the genomes of 1000 actinobacteria strains.</title>
        <authorList>
            <person name="Klenk H.-P."/>
        </authorList>
    </citation>
    <scope>NUCLEOTIDE SEQUENCE [LARGE SCALE GENOMIC DNA]</scope>
    <source>
        <strain evidence="1 2">DSM 23889</strain>
    </source>
</reference>
<organism evidence="1 2">
    <name type="scientific">Microcella frigidaquae</name>
    <dbReference type="NCBI Taxonomy" id="424758"/>
    <lineage>
        <taxon>Bacteria</taxon>
        <taxon>Bacillati</taxon>
        <taxon>Actinomycetota</taxon>
        <taxon>Actinomycetes</taxon>
        <taxon>Micrococcales</taxon>
        <taxon>Microbacteriaceae</taxon>
        <taxon>Microcella</taxon>
    </lineage>
</organism>
<sequence length="135" mass="14462">MGAWGSGAFENDDALDAVDALVDGTFELDDVRAALDGGYLEAPEGSVALALVEVALAALGRIDPPAALDEVDIRLLSTQLDDEAYEVILRAADRAVRADGSELYELWEEAGEEELAEWRRDAVASIEQLRAALTD</sequence>
<dbReference type="Pfam" id="PF14078">
    <property type="entry name" value="DUF4259"/>
    <property type="match status" value="1"/>
</dbReference>
<gene>
    <name evidence="1" type="ORF">BJ959_002187</name>
</gene>
<proteinExistence type="predicted"/>
<dbReference type="InterPro" id="IPR025355">
    <property type="entry name" value="DUF4259"/>
</dbReference>
<name>A0A840X8Z0_9MICO</name>
<evidence type="ECO:0000313" key="2">
    <source>
        <dbReference type="Proteomes" id="UP000552883"/>
    </source>
</evidence>
<keyword evidence="2" id="KW-1185">Reference proteome</keyword>
<comment type="caution">
    <text evidence="1">The sequence shown here is derived from an EMBL/GenBank/DDBJ whole genome shotgun (WGS) entry which is preliminary data.</text>
</comment>
<protein>
    <recommendedName>
        <fullName evidence="3">DUF4259 domain-containing protein</fullName>
    </recommendedName>
</protein>
<accession>A0A840X8Z0</accession>
<evidence type="ECO:0008006" key="3">
    <source>
        <dbReference type="Google" id="ProtNLM"/>
    </source>
</evidence>
<dbReference type="RefSeq" id="WP_153981892.1">
    <property type="nucleotide sequence ID" value="NZ_BAAANZ010000003.1"/>
</dbReference>
<dbReference type="EMBL" id="JACHBS010000001">
    <property type="protein sequence ID" value="MBB5618691.1"/>
    <property type="molecule type" value="Genomic_DNA"/>
</dbReference>
<evidence type="ECO:0000313" key="1">
    <source>
        <dbReference type="EMBL" id="MBB5618691.1"/>
    </source>
</evidence>
<dbReference type="Proteomes" id="UP000552883">
    <property type="component" value="Unassembled WGS sequence"/>
</dbReference>
<dbReference type="OrthoDB" id="3829495at2"/>
<dbReference type="AlphaFoldDB" id="A0A840X8Z0"/>